<comment type="caution">
    <text evidence="10">The sequence shown here is derived from an EMBL/GenBank/DDBJ whole genome shotgun (WGS) entry which is preliminary data.</text>
</comment>
<dbReference type="PANTHER" id="PTHR38050">
    <property type="match status" value="1"/>
</dbReference>
<evidence type="ECO:0000313" key="10">
    <source>
        <dbReference type="EMBL" id="MBB5867779.1"/>
    </source>
</evidence>
<feature type="domain" description="Ricin B lectin" evidence="9">
    <location>
        <begin position="27"/>
        <end position="156"/>
    </location>
</feature>
<evidence type="ECO:0000256" key="5">
    <source>
        <dbReference type="ARBA" id="ARBA00022801"/>
    </source>
</evidence>
<keyword evidence="7" id="KW-0624">Polysaccharide degradation</keyword>
<dbReference type="PANTHER" id="PTHR38050:SF2">
    <property type="entry name" value="FERULOYL ESTERASE C-RELATED"/>
    <property type="match status" value="1"/>
</dbReference>
<evidence type="ECO:0000256" key="7">
    <source>
        <dbReference type="ARBA" id="ARBA00023326"/>
    </source>
</evidence>
<accession>A0A841BKQ7</accession>
<keyword evidence="3" id="KW-0858">Xylan degradation</keyword>
<organism evidence="10 11">
    <name type="scientific">Allocatelliglobosispora scoriae</name>
    <dbReference type="NCBI Taxonomy" id="643052"/>
    <lineage>
        <taxon>Bacteria</taxon>
        <taxon>Bacillati</taxon>
        <taxon>Actinomycetota</taxon>
        <taxon>Actinomycetes</taxon>
        <taxon>Micromonosporales</taxon>
        <taxon>Micromonosporaceae</taxon>
        <taxon>Allocatelliglobosispora</taxon>
    </lineage>
</organism>
<dbReference type="GO" id="GO:0045493">
    <property type="term" value="P:xylan catabolic process"/>
    <property type="evidence" value="ECO:0007669"/>
    <property type="project" value="UniProtKB-KW"/>
</dbReference>
<feature type="chain" id="PRO_5033055148" evidence="8">
    <location>
        <begin position="26"/>
        <end position="454"/>
    </location>
</feature>
<reference evidence="10 11" key="1">
    <citation type="submission" date="2020-08" db="EMBL/GenBank/DDBJ databases">
        <title>Sequencing the genomes of 1000 actinobacteria strains.</title>
        <authorList>
            <person name="Klenk H.-P."/>
        </authorList>
    </citation>
    <scope>NUCLEOTIDE SEQUENCE [LARGE SCALE GENOMIC DNA]</scope>
    <source>
        <strain evidence="10 11">DSM 45362</strain>
    </source>
</reference>
<dbReference type="InterPro" id="IPR043595">
    <property type="entry name" value="FaeB/C/D"/>
</dbReference>
<evidence type="ECO:0000256" key="2">
    <source>
        <dbReference type="ARBA" id="ARBA00022525"/>
    </source>
</evidence>
<evidence type="ECO:0000259" key="9">
    <source>
        <dbReference type="SMART" id="SM00458"/>
    </source>
</evidence>
<evidence type="ECO:0000256" key="3">
    <source>
        <dbReference type="ARBA" id="ARBA00022651"/>
    </source>
</evidence>
<dbReference type="EMBL" id="JACHMN010000001">
    <property type="protein sequence ID" value="MBB5867779.1"/>
    <property type="molecule type" value="Genomic_DNA"/>
</dbReference>
<feature type="signal peptide" evidence="8">
    <location>
        <begin position="1"/>
        <end position="25"/>
    </location>
</feature>
<name>A0A841BKQ7_9ACTN</name>
<dbReference type="CDD" id="cd23451">
    <property type="entry name" value="beta-trefoil_Ricin_laminarinase"/>
    <property type="match status" value="1"/>
</dbReference>
<proteinExistence type="predicted"/>
<keyword evidence="2" id="KW-0964">Secreted</keyword>
<dbReference type="SUPFAM" id="SSF53474">
    <property type="entry name" value="alpha/beta-Hydrolases"/>
    <property type="match status" value="1"/>
</dbReference>
<keyword evidence="5" id="KW-0378">Hydrolase</keyword>
<dbReference type="GO" id="GO:0030600">
    <property type="term" value="F:feruloyl esterase activity"/>
    <property type="evidence" value="ECO:0007669"/>
    <property type="project" value="InterPro"/>
</dbReference>
<dbReference type="Proteomes" id="UP000587527">
    <property type="component" value="Unassembled WGS sequence"/>
</dbReference>
<keyword evidence="4 8" id="KW-0732">Signal</keyword>
<dbReference type="GO" id="GO:0005576">
    <property type="term" value="C:extracellular region"/>
    <property type="evidence" value="ECO:0007669"/>
    <property type="project" value="UniProtKB-SubCell"/>
</dbReference>
<comment type="subcellular location">
    <subcellularLocation>
        <location evidence="1">Secreted</location>
    </subcellularLocation>
</comment>
<keyword evidence="11" id="KW-1185">Reference proteome</keyword>
<protein>
    <submittedName>
        <fullName evidence="10">Polyhydroxybutyrate depolymerase</fullName>
    </submittedName>
</protein>
<evidence type="ECO:0000256" key="8">
    <source>
        <dbReference type="SAM" id="SignalP"/>
    </source>
</evidence>
<dbReference type="Gene3D" id="3.40.50.1820">
    <property type="entry name" value="alpha/beta hydrolase"/>
    <property type="match status" value="1"/>
</dbReference>
<dbReference type="SMART" id="SM00458">
    <property type="entry name" value="RICIN"/>
    <property type="match status" value="1"/>
</dbReference>
<dbReference type="RefSeq" id="WP_184832924.1">
    <property type="nucleotide sequence ID" value="NZ_JACHMN010000001.1"/>
</dbReference>
<evidence type="ECO:0000256" key="4">
    <source>
        <dbReference type="ARBA" id="ARBA00022729"/>
    </source>
</evidence>
<keyword evidence="6" id="KW-0119">Carbohydrate metabolism</keyword>
<evidence type="ECO:0000256" key="6">
    <source>
        <dbReference type="ARBA" id="ARBA00023277"/>
    </source>
</evidence>
<dbReference type="InterPro" id="IPR000772">
    <property type="entry name" value="Ricin_B_lectin"/>
</dbReference>
<evidence type="ECO:0000313" key="11">
    <source>
        <dbReference type="Proteomes" id="UP000587527"/>
    </source>
</evidence>
<gene>
    <name evidence="10" type="ORF">F4553_001158</name>
</gene>
<dbReference type="InterPro" id="IPR035992">
    <property type="entry name" value="Ricin_B-like_lectins"/>
</dbReference>
<dbReference type="InterPro" id="IPR029058">
    <property type="entry name" value="AB_hydrolase_fold"/>
</dbReference>
<dbReference type="SUPFAM" id="SSF50370">
    <property type="entry name" value="Ricin B-like lectins"/>
    <property type="match status" value="1"/>
</dbReference>
<dbReference type="PROSITE" id="PS50231">
    <property type="entry name" value="RICIN_B_LECTIN"/>
    <property type="match status" value="1"/>
</dbReference>
<dbReference type="AlphaFoldDB" id="A0A841BKQ7"/>
<dbReference type="Gene3D" id="2.80.10.50">
    <property type="match status" value="1"/>
</dbReference>
<sequence length="454" mass="46930">MRRTTFAVSLALAAALLTPAAPAAAADPVGPITGVPSGRCVDIPGAATTNGLQVQIWTCNGTGAQSWTIGTDGTIRALGKCLDVNGGINANGTKVQIWDCLAGNTHQRWTYNTTTRTVINPETGKCLDATGQGTADGTKLQIWTCNSQTNQQWNLPGTTTPPGCTRAFGPGERTVPVTFAGATYQVTVYVPAGASAGSRLPLVLNLHGTSGTGSNQLAYSEMKSAADAGQFLVAAPNGAFVNGSGFAWNVPNVGNPPGRDDVGFLAQVITTMTGGTLCADARRVYLTGYSGGGRMISAYACARPNTVAAIAPVAGLRAGRPDPADTSRPDPLSCQPARAVPVIAFHGQQDATNPYPGGGSDLWKYSVPVAQQRWAALDGCTGTPVTTQVSAHVSRIAYLGCRDGAEVQLYAVSDGGHTWPGTSQASTGNGNTTHEISANSLMWQFFQRYQLPAA</sequence>
<evidence type="ECO:0000256" key="1">
    <source>
        <dbReference type="ARBA" id="ARBA00004613"/>
    </source>
</evidence>
<dbReference type="Pfam" id="PF00652">
    <property type="entry name" value="Ricin_B_lectin"/>
    <property type="match status" value="1"/>
</dbReference>